<dbReference type="GO" id="GO:0005737">
    <property type="term" value="C:cytoplasm"/>
    <property type="evidence" value="ECO:0007669"/>
    <property type="project" value="TreeGrafter"/>
</dbReference>
<keyword evidence="4" id="KW-0560">Oxidoreductase</keyword>
<dbReference type="RefSeq" id="WP_073007096.1">
    <property type="nucleotide sequence ID" value="NZ_FQXD01000005.1"/>
</dbReference>
<comment type="similarity">
    <text evidence="5">Belongs to the L2HGDH family.</text>
</comment>
<dbReference type="Gene3D" id="3.30.9.10">
    <property type="entry name" value="D-Amino Acid Oxidase, subunit A, domain 2"/>
    <property type="match status" value="1"/>
</dbReference>
<dbReference type="PANTHER" id="PTHR43104:SF2">
    <property type="entry name" value="L-2-HYDROXYGLUTARATE DEHYDROGENASE, MITOCHONDRIAL"/>
    <property type="match status" value="1"/>
</dbReference>
<keyword evidence="3" id="KW-0274">FAD</keyword>
<dbReference type="SUPFAM" id="SSF51905">
    <property type="entry name" value="FAD/NAD(P)-binding domain"/>
    <property type="match status" value="1"/>
</dbReference>
<dbReference type="GO" id="GO:0047545">
    <property type="term" value="F:(S)-2-hydroxyglutarate dehydrogenase activity"/>
    <property type="evidence" value="ECO:0007669"/>
    <property type="project" value="TreeGrafter"/>
</dbReference>
<feature type="domain" description="FAD dependent oxidoreductase" evidence="6">
    <location>
        <begin position="3"/>
        <end position="391"/>
    </location>
</feature>
<evidence type="ECO:0000256" key="1">
    <source>
        <dbReference type="ARBA" id="ARBA00001974"/>
    </source>
</evidence>
<name>A0A1M5RLP8_9BACI</name>
<sequence length="395" mass="44086">MYDYIIIGGGIVGLATAWQLKTKHPHSSIAVLEKEAAWAAHQTGRNSGVIHSGIYYKPGSLKAQLAVKGRNSMIAFCQKYEVKHEVCGKIIVATRKRELPFMDQLYHRGCKNGLQITKLQREEVIDHEPYVQAEGGLYIPTTGIVDYQQVAYKLVELLANQGVDLFLNTQAHQINEKGFEVTIDTNHQSLIARKVINCAGLHSDQLVKQSGILTDVKIIPFRGEYFTLKATKHYVVKNLVYPVPDPKYPFLGVHLTRGIHGEVHAGPNAVWSLKKEGYNKWDIDRKEVLATLLFPGFWRLAKANIKVGAMEMSRSLYKALFVKSLQRFIPEIQTEDMIKAPSGVRAQAMLRDGTLLDDFFIIPGKNVLHVCNAPSPAATASLEIGRMIAERASLS</sequence>
<evidence type="ECO:0000256" key="2">
    <source>
        <dbReference type="ARBA" id="ARBA00022630"/>
    </source>
</evidence>
<dbReference type="NCBIfam" id="NF008726">
    <property type="entry name" value="PRK11728.1"/>
    <property type="match status" value="1"/>
</dbReference>
<gene>
    <name evidence="7" type="ORF">SAMN05421807_105209</name>
</gene>
<evidence type="ECO:0000313" key="7">
    <source>
        <dbReference type="EMBL" id="SHH27254.1"/>
    </source>
</evidence>
<dbReference type="InterPro" id="IPR036188">
    <property type="entry name" value="FAD/NAD-bd_sf"/>
</dbReference>
<dbReference type="InterPro" id="IPR006076">
    <property type="entry name" value="FAD-dep_OxRdtase"/>
</dbReference>
<dbReference type="Proteomes" id="UP000184079">
    <property type="component" value="Unassembled WGS sequence"/>
</dbReference>
<proteinExistence type="inferred from homology"/>
<dbReference type="PANTHER" id="PTHR43104">
    <property type="entry name" value="L-2-HYDROXYGLUTARATE DEHYDROGENASE, MITOCHONDRIAL"/>
    <property type="match status" value="1"/>
</dbReference>
<dbReference type="EMBL" id="FQXD01000005">
    <property type="protein sequence ID" value="SHH27254.1"/>
    <property type="molecule type" value="Genomic_DNA"/>
</dbReference>
<organism evidence="7 8">
    <name type="scientific">Virgibacillus chiguensis</name>
    <dbReference type="NCBI Taxonomy" id="411959"/>
    <lineage>
        <taxon>Bacteria</taxon>
        <taxon>Bacillati</taxon>
        <taxon>Bacillota</taxon>
        <taxon>Bacilli</taxon>
        <taxon>Bacillales</taxon>
        <taxon>Bacillaceae</taxon>
        <taxon>Virgibacillus</taxon>
    </lineage>
</organism>
<evidence type="ECO:0000256" key="3">
    <source>
        <dbReference type="ARBA" id="ARBA00022827"/>
    </source>
</evidence>
<keyword evidence="8" id="KW-1185">Reference proteome</keyword>
<reference evidence="8" key="1">
    <citation type="submission" date="2016-11" db="EMBL/GenBank/DDBJ databases">
        <authorList>
            <person name="Varghese N."/>
            <person name="Submissions S."/>
        </authorList>
    </citation>
    <scope>NUCLEOTIDE SEQUENCE [LARGE SCALE GENOMIC DNA]</scope>
    <source>
        <strain evidence="8">CGMCC 1.6496</strain>
    </source>
</reference>
<dbReference type="AlphaFoldDB" id="A0A1M5RLP8"/>
<evidence type="ECO:0000259" key="6">
    <source>
        <dbReference type="Pfam" id="PF01266"/>
    </source>
</evidence>
<evidence type="ECO:0000313" key="8">
    <source>
        <dbReference type="Proteomes" id="UP000184079"/>
    </source>
</evidence>
<keyword evidence="2" id="KW-0285">Flavoprotein</keyword>
<protein>
    <submittedName>
        <fullName evidence="7">L-2-hydroxyglutarate oxidase</fullName>
    </submittedName>
</protein>
<evidence type="ECO:0000256" key="4">
    <source>
        <dbReference type="ARBA" id="ARBA00023002"/>
    </source>
</evidence>
<comment type="cofactor">
    <cofactor evidence="1">
        <name>FAD</name>
        <dbReference type="ChEBI" id="CHEBI:57692"/>
    </cofactor>
</comment>
<accession>A0A1M5RLP8</accession>
<evidence type="ECO:0000256" key="5">
    <source>
        <dbReference type="ARBA" id="ARBA00037941"/>
    </source>
</evidence>
<dbReference type="Pfam" id="PF01266">
    <property type="entry name" value="DAO"/>
    <property type="match status" value="1"/>
</dbReference>
<dbReference type="Gene3D" id="3.50.50.60">
    <property type="entry name" value="FAD/NAD(P)-binding domain"/>
    <property type="match status" value="1"/>
</dbReference>
<dbReference type="OrthoDB" id="9801699at2"/>